<dbReference type="Proteomes" id="UP000887540">
    <property type="component" value="Unplaced"/>
</dbReference>
<protein>
    <submittedName>
        <fullName evidence="2">Uncharacterized protein</fullName>
    </submittedName>
</protein>
<keyword evidence="1" id="KW-1185">Reference proteome</keyword>
<reference evidence="2" key="1">
    <citation type="submission" date="2022-11" db="UniProtKB">
        <authorList>
            <consortium name="WormBaseParasite"/>
        </authorList>
    </citation>
    <scope>IDENTIFICATION</scope>
</reference>
<dbReference type="WBParaSite" id="ACRNAN_scaffold26378.g27921.t1">
    <property type="protein sequence ID" value="ACRNAN_scaffold26378.g27921.t1"/>
    <property type="gene ID" value="ACRNAN_scaffold26378.g27921"/>
</dbReference>
<evidence type="ECO:0000313" key="2">
    <source>
        <dbReference type="WBParaSite" id="ACRNAN_scaffold26378.g27921.t1"/>
    </source>
</evidence>
<sequence>MYDMNPF</sequence>
<accession>A0A914DIT4</accession>
<organism evidence="1 2">
    <name type="scientific">Acrobeloides nanus</name>
    <dbReference type="NCBI Taxonomy" id="290746"/>
    <lineage>
        <taxon>Eukaryota</taxon>
        <taxon>Metazoa</taxon>
        <taxon>Ecdysozoa</taxon>
        <taxon>Nematoda</taxon>
        <taxon>Chromadorea</taxon>
        <taxon>Rhabditida</taxon>
        <taxon>Tylenchina</taxon>
        <taxon>Cephalobomorpha</taxon>
        <taxon>Cephaloboidea</taxon>
        <taxon>Cephalobidae</taxon>
        <taxon>Acrobeloides</taxon>
    </lineage>
</organism>
<proteinExistence type="predicted"/>
<evidence type="ECO:0000313" key="1">
    <source>
        <dbReference type="Proteomes" id="UP000887540"/>
    </source>
</evidence>
<name>A0A914DIT4_9BILA</name>